<dbReference type="RefSeq" id="WP_066971554.1">
    <property type="nucleotide sequence ID" value="NZ_LWMT01000098.1"/>
</dbReference>
<dbReference type="OrthoDB" id="78449at2157"/>
<evidence type="ECO:0000313" key="2">
    <source>
        <dbReference type="EMBL" id="KZX15392.1"/>
    </source>
</evidence>
<dbReference type="Pfam" id="PF13229">
    <property type="entry name" value="Beta_helix"/>
    <property type="match status" value="1"/>
</dbReference>
<dbReference type="STRING" id="55758.MBFIL_06930"/>
<organism evidence="2 3">
    <name type="scientific">Methanobrevibacter filiformis</name>
    <dbReference type="NCBI Taxonomy" id="55758"/>
    <lineage>
        <taxon>Archaea</taxon>
        <taxon>Methanobacteriati</taxon>
        <taxon>Methanobacteriota</taxon>
        <taxon>Methanomada group</taxon>
        <taxon>Methanobacteria</taxon>
        <taxon>Methanobacteriales</taxon>
        <taxon>Methanobacteriaceae</taxon>
        <taxon>Methanobrevibacter</taxon>
    </lineage>
</organism>
<reference evidence="2 3" key="1">
    <citation type="submission" date="2016-04" db="EMBL/GenBank/DDBJ databases">
        <title>Genome sequence of Methanobrevibacter filiformis DSM 11501.</title>
        <authorList>
            <person name="Poehlein A."/>
            <person name="Seedorf H."/>
            <person name="Daniel R."/>
        </authorList>
    </citation>
    <scope>NUCLEOTIDE SEQUENCE [LARGE SCALE GENOMIC DNA]</scope>
    <source>
        <strain evidence="2 3">DSM 11501</strain>
    </source>
</reference>
<keyword evidence="3" id="KW-1185">Reference proteome</keyword>
<dbReference type="EMBL" id="LWMT01000098">
    <property type="protein sequence ID" value="KZX15392.1"/>
    <property type="molecule type" value="Genomic_DNA"/>
</dbReference>
<dbReference type="InterPro" id="IPR039448">
    <property type="entry name" value="Beta_helix"/>
</dbReference>
<sequence>MVLLVAIGSLTSAVSAAQINVTSGADIAGLQGLYDNAADDVEIIFNNGTYNDVKLVVNKTVKIHGNGATLNANGTAPIFEIKTGDKAELYNNIQIYNLTLVGSTAITVRGGTDISLKSLTLTGNNISTGYGIDAKQGVNGLFIDNVSVIGFRDALGVGGGLNTIISNSTFKDNGRNAMSFFQNAANITVTNNILDNASFGIFYGGGVKNVVISGNTITNMTCQAIALVKAANSTIIANNTITNNQIGLIIKAGDENHGEPTDVNDIFVDNNTIADNYLIGILLENIPEFILNSSKLNITVNNNITNNGIGYKENYYDLQTGSGWSNEIGTAFNVVKTYLPGTSLEPIIYVTVQVPVEVIKEVIKEVPSNATVVEVIKEVPVEIIKEVIVEVIKEVPINVPENATIVNVTKDVIKEVIKEVPVNVIKEVPVEVIKEVPVNVPGPKEIKTKNVQAIVVPTVKVSKATIKKGKKVTITIKLKNYSKTKTGNLSVAVSKTSNKKSAIVNGKKTKTIKFTVKITKKGTNKIAVYLNGVKFTTLKVKGI</sequence>
<dbReference type="PATRIC" id="fig|55758.3.peg.774"/>
<name>A0A166DAW5_9EURY</name>
<accession>A0A166DAW5</accession>
<evidence type="ECO:0000259" key="1">
    <source>
        <dbReference type="Pfam" id="PF13229"/>
    </source>
</evidence>
<proteinExistence type="predicted"/>
<dbReference type="InterPro" id="IPR006626">
    <property type="entry name" value="PbH1"/>
</dbReference>
<dbReference type="Proteomes" id="UP000077066">
    <property type="component" value="Unassembled WGS sequence"/>
</dbReference>
<dbReference type="AlphaFoldDB" id="A0A166DAW5"/>
<gene>
    <name evidence="2" type="ORF">MBFIL_06930</name>
</gene>
<dbReference type="SMART" id="SM00710">
    <property type="entry name" value="PbH1"/>
    <property type="match status" value="8"/>
</dbReference>
<feature type="domain" description="Right handed beta helix" evidence="1">
    <location>
        <begin position="93"/>
        <end position="241"/>
    </location>
</feature>
<dbReference type="InterPro" id="IPR012334">
    <property type="entry name" value="Pectin_lyas_fold"/>
</dbReference>
<protein>
    <recommendedName>
        <fullName evidence="1">Right handed beta helix domain-containing protein</fullName>
    </recommendedName>
</protein>
<dbReference type="Gene3D" id="2.160.20.10">
    <property type="entry name" value="Single-stranded right-handed beta-helix, Pectin lyase-like"/>
    <property type="match status" value="1"/>
</dbReference>
<evidence type="ECO:0000313" key="3">
    <source>
        <dbReference type="Proteomes" id="UP000077066"/>
    </source>
</evidence>
<dbReference type="SUPFAM" id="SSF51126">
    <property type="entry name" value="Pectin lyase-like"/>
    <property type="match status" value="1"/>
</dbReference>
<dbReference type="InterPro" id="IPR011050">
    <property type="entry name" value="Pectin_lyase_fold/virulence"/>
</dbReference>
<comment type="caution">
    <text evidence="2">The sequence shown here is derived from an EMBL/GenBank/DDBJ whole genome shotgun (WGS) entry which is preliminary data.</text>
</comment>